<evidence type="ECO:0000259" key="2">
    <source>
        <dbReference type="Pfam" id="PF01266"/>
    </source>
</evidence>
<proteinExistence type="predicted"/>
<evidence type="ECO:0000313" key="4">
    <source>
        <dbReference type="Proteomes" id="UP000319817"/>
    </source>
</evidence>
<keyword evidence="4" id="KW-1185">Reference proteome</keyword>
<organism evidence="3 4">
    <name type="scientific">Stieleria marina</name>
    <dbReference type="NCBI Taxonomy" id="1930275"/>
    <lineage>
        <taxon>Bacteria</taxon>
        <taxon>Pseudomonadati</taxon>
        <taxon>Planctomycetota</taxon>
        <taxon>Planctomycetia</taxon>
        <taxon>Pirellulales</taxon>
        <taxon>Pirellulaceae</taxon>
        <taxon>Stieleria</taxon>
    </lineage>
</organism>
<dbReference type="OrthoDB" id="9794226at2"/>
<dbReference type="InterPro" id="IPR036188">
    <property type="entry name" value="FAD/NAD-bd_sf"/>
</dbReference>
<dbReference type="EMBL" id="CP036526">
    <property type="protein sequence ID" value="QDT12838.1"/>
    <property type="molecule type" value="Genomic_DNA"/>
</dbReference>
<feature type="domain" description="FAD dependent oxidoreductase" evidence="2">
    <location>
        <begin position="4"/>
        <end position="398"/>
    </location>
</feature>
<dbReference type="GO" id="GO:0016491">
    <property type="term" value="F:oxidoreductase activity"/>
    <property type="evidence" value="ECO:0007669"/>
    <property type="project" value="UniProtKB-KW"/>
</dbReference>
<dbReference type="SUPFAM" id="SSF51905">
    <property type="entry name" value="FAD/NAD(P)-binding domain"/>
    <property type="match status" value="1"/>
</dbReference>
<dbReference type="Gene3D" id="3.30.9.10">
    <property type="entry name" value="D-Amino Acid Oxidase, subunit A, domain 2"/>
    <property type="match status" value="1"/>
</dbReference>
<dbReference type="InterPro" id="IPR006076">
    <property type="entry name" value="FAD-dep_OxRdtase"/>
</dbReference>
<evidence type="ECO:0000256" key="1">
    <source>
        <dbReference type="ARBA" id="ARBA00023002"/>
    </source>
</evidence>
<accession>A0A517P0E2</accession>
<evidence type="ECO:0000313" key="3">
    <source>
        <dbReference type="EMBL" id="QDT12838.1"/>
    </source>
</evidence>
<dbReference type="RefSeq" id="WP_145420670.1">
    <property type="nucleotide sequence ID" value="NZ_CP036526.1"/>
</dbReference>
<dbReference type="Pfam" id="PF01266">
    <property type="entry name" value="DAO"/>
    <property type="match status" value="1"/>
</dbReference>
<keyword evidence="1 3" id="KW-0560">Oxidoreductase</keyword>
<reference evidence="3 4" key="1">
    <citation type="submission" date="2019-02" db="EMBL/GenBank/DDBJ databases">
        <title>Deep-cultivation of Planctomycetes and their phenomic and genomic characterization uncovers novel biology.</title>
        <authorList>
            <person name="Wiegand S."/>
            <person name="Jogler M."/>
            <person name="Boedeker C."/>
            <person name="Pinto D."/>
            <person name="Vollmers J."/>
            <person name="Rivas-Marin E."/>
            <person name="Kohn T."/>
            <person name="Peeters S.H."/>
            <person name="Heuer A."/>
            <person name="Rast P."/>
            <person name="Oberbeckmann S."/>
            <person name="Bunk B."/>
            <person name="Jeske O."/>
            <person name="Meyerdierks A."/>
            <person name="Storesund J.E."/>
            <person name="Kallscheuer N."/>
            <person name="Luecker S."/>
            <person name="Lage O.M."/>
            <person name="Pohl T."/>
            <person name="Merkel B.J."/>
            <person name="Hornburger P."/>
            <person name="Mueller R.-W."/>
            <person name="Bruemmer F."/>
            <person name="Labrenz M."/>
            <person name="Spormann A.M."/>
            <person name="Op den Camp H."/>
            <person name="Overmann J."/>
            <person name="Amann R."/>
            <person name="Jetten M.S.M."/>
            <person name="Mascher T."/>
            <person name="Medema M.H."/>
            <person name="Devos D.P."/>
            <person name="Kaster A.-K."/>
            <person name="Ovreas L."/>
            <person name="Rohde M."/>
            <person name="Galperin M.Y."/>
            <person name="Jogler C."/>
        </authorList>
    </citation>
    <scope>NUCLEOTIDE SEQUENCE [LARGE SCALE GENOMIC DNA]</scope>
    <source>
        <strain evidence="3 4">K23_9</strain>
    </source>
</reference>
<name>A0A517P0E2_9BACT</name>
<dbReference type="GO" id="GO:0005737">
    <property type="term" value="C:cytoplasm"/>
    <property type="evidence" value="ECO:0007669"/>
    <property type="project" value="TreeGrafter"/>
</dbReference>
<dbReference type="PANTHER" id="PTHR13847:SF289">
    <property type="entry name" value="GLYCINE OXIDASE"/>
    <property type="match status" value="1"/>
</dbReference>
<dbReference type="EC" id="1.4.99.6" evidence="3"/>
<gene>
    <name evidence="3" type="primary">dadA</name>
    <name evidence="3" type="ORF">K239x_48500</name>
</gene>
<dbReference type="Gene3D" id="3.50.50.60">
    <property type="entry name" value="FAD/NAD(P)-binding domain"/>
    <property type="match status" value="2"/>
</dbReference>
<dbReference type="SUPFAM" id="SSF54373">
    <property type="entry name" value="FAD-linked reductases, C-terminal domain"/>
    <property type="match status" value="1"/>
</dbReference>
<dbReference type="PANTHER" id="PTHR13847">
    <property type="entry name" value="SARCOSINE DEHYDROGENASE-RELATED"/>
    <property type="match status" value="1"/>
</dbReference>
<sequence length="419" mass="45715">MSKHVAIIGGGVVGMATAWFCQQQGHQVTVIDRKPSQRDGCSFGNAGMLVPSHVIPLAAPGMIAMGLKWMWNPESPFYIRPRASMDLVRWMWQFKKSCTQQHVQRSAPLLRDLHLRSRELYQQLQTELPDGFGLKTRGLLMLCKTAAGLDEEAKTAAKAESLGVPAQVLDAEATSKLDPNVQMDIRGSVFYPKDCHLSPNRLMRAIESELENNGCRFCWETESLGFTKSGGRIENVVTSAGEIDADEFVVCGGVWSTMLGHDLGVALPMQAGKGYSVTIDQPAELPELCSLLHEARVAVTPMGSSLRVGGTMEIAGIDQSISQSRVRGILQSVPKYFPAFKASDFEGQPVWSGLRPCSPDGLPYLGRTAKWSNLVVSTGHAMMGISLAMVSAEIVANLLSHQTPEIEGLRMLSPDRYAR</sequence>
<dbReference type="Proteomes" id="UP000319817">
    <property type="component" value="Chromosome"/>
</dbReference>
<dbReference type="AlphaFoldDB" id="A0A517P0E2"/>
<protein>
    <submittedName>
        <fullName evidence="3">D-amino acid dehydrogenase small subunit</fullName>
        <ecNumber evidence="3">1.4.99.6</ecNumber>
    </submittedName>
</protein>